<dbReference type="AlphaFoldDB" id="A0A3L7JZH4"/>
<accession>A0A3L7JZH4</accession>
<dbReference type="PANTHER" id="PTHR37305">
    <property type="entry name" value="INTEGRAL MEMBRANE PROTEIN-RELATED"/>
    <property type="match status" value="1"/>
</dbReference>
<organism evidence="2 3">
    <name type="scientific">Falsibacillus albus</name>
    <dbReference type="NCBI Taxonomy" id="2478915"/>
    <lineage>
        <taxon>Bacteria</taxon>
        <taxon>Bacillati</taxon>
        <taxon>Bacillota</taxon>
        <taxon>Bacilli</taxon>
        <taxon>Bacillales</taxon>
        <taxon>Bacillaceae</taxon>
        <taxon>Falsibacillus</taxon>
    </lineage>
</organism>
<keyword evidence="1" id="KW-0812">Transmembrane</keyword>
<evidence type="ECO:0000313" key="2">
    <source>
        <dbReference type="EMBL" id="RLQ93772.1"/>
    </source>
</evidence>
<dbReference type="GO" id="GO:0140359">
    <property type="term" value="F:ABC-type transporter activity"/>
    <property type="evidence" value="ECO:0007669"/>
    <property type="project" value="InterPro"/>
</dbReference>
<feature type="transmembrane region" description="Helical" evidence="1">
    <location>
        <begin position="15"/>
        <end position="34"/>
    </location>
</feature>
<feature type="transmembrane region" description="Helical" evidence="1">
    <location>
        <begin position="78"/>
        <end position="97"/>
    </location>
</feature>
<dbReference type="EMBL" id="RCVZ01000012">
    <property type="protein sequence ID" value="RLQ93772.1"/>
    <property type="molecule type" value="Genomic_DNA"/>
</dbReference>
<evidence type="ECO:0000256" key="1">
    <source>
        <dbReference type="SAM" id="Phobius"/>
    </source>
</evidence>
<feature type="transmembrane region" description="Helical" evidence="1">
    <location>
        <begin position="118"/>
        <end position="146"/>
    </location>
</feature>
<name>A0A3L7JZH4_9BACI</name>
<comment type="caution">
    <text evidence="2">The sequence shown here is derived from an EMBL/GenBank/DDBJ whole genome shotgun (WGS) entry which is preliminary data.</text>
</comment>
<proteinExistence type="predicted"/>
<sequence>MNVFWREMKFQRKSLIIWCIGMIAMIVAGMGKYAGLSSSGQSMNDLMAQMPKSLQVLMGIGSFDISTASGYYGGLLFLYLLLIGTIHAAMLGATILSKEERDKTAEFLFVKPISRSKIIATKLLAALMNVIILTLVTWLTCLVIVGRYSDGVAVGTDISMTIAGMFILQLLFLTIGASIAAVTKRPNKAASVSTGVLLLTFILSFAIDLNDQLDFLKYITPFKYFEAKHVMHGGGLDAGFVILTFSMIFLLLMITFIFYRKRDLKV</sequence>
<dbReference type="RefSeq" id="WP_121681654.1">
    <property type="nucleotide sequence ID" value="NZ_RCVZ01000012.1"/>
</dbReference>
<protein>
    <submittedName>
        <fullName evidence="2">ABC transporter</fullName>
    </submittedName>
</protein>
<reference evidence="2 3" key="1">
    <citation type="submission" date="2018-10" db="EMBL/GenBank/DDBJ databases">
        <title>Falsibacillus sp. genome draft.</title>
        <authorList>
            <person name="Shi S."/>
        </authorList>
    </citation>
    <scope>NUCLEOTIDE SEQUENCE [LARGE SCALE GENOMIC DNA]</scope>
    <source>
        <strain evidence="2 3">GY 10110</strain>
    </source>
</reference>
<keyword evidence="1" id="KW-1133">Transmembrane helix</keyword>
<keyword evidence="1" id="KW-0472">Membrane</keyword>
<feature type="transmembrane region" description="Helical" evidence="1">
    <location>
        <begin position="189"/>
        <end position="207"/>
    </location>
</feature>
<keyword evidence="3" id="KW-1185">Reference proteome</keyword>
<evidence type="ECO:0000313" key="3">
    <source>
        <dbReference type="Proteomes" id="UP000276770"/>
    </source>
</evidence>
<dbReference type="GO" id="GO:0005886">
    <property type="term" value="C:plasma membrane"/>
    <property type="evidence" value="ECO:0007669"/>
    <property type="project" value="UniProtKB-SubCell"/>
</dbReference>
<gene>
    <name evidence="2" type="ORF">D9X91_15985</name>
</gene>
<dbReference type="Proteomes" id="UP000276770">
    <property type="component" value="Unassembled WGS sequence"/>
</dbReference>
<feature type="transmembrane region" description="Helical" evidence="1">
    <location>
        <begin position="238"/>
        <end position="259"/>
    </location>
</feature>
<dbReference type="PANTHER" id="PTHR37305:SF1">
    <property type="entry name" value="MEMBRANE PROTEIN"/>
    <property type="match status" value="1"/>
</dbReference>
<dbReference type="Pfam" id="PF12679">
    <property type="entry name" value="ABC2_membrane_2"/>
    <property type="match status" value="1"/>
</dbReference>
<dbReference type="OrthoDB" id="9800309at2"/>
<feature type="transmembrane region" description="Helical" evidence="1">
    <location>
        <begin position="158"/>
        <end position="182"/>
    </location>
</feature>